<reference evidence="6 7" key="1">
    <citation type="submission" date="2019-08" db="EMBL/GenBank/DDBJ databases">
        <title>Bradymonadales sp. TMQ4.</title>
        <authorList>
            <person name="Liang Q."/>
        </authorList>
    </citation>
    <scope>NUCLEOTIDE SEQUENCE [LARGE SCALE GENOMIC DNA]</scope>
    <source>
        <strain evidence="6 7">TMQ4</strain>
    </source>
</reference>
<organism evidence="6 7">
    <name type="scientific">Lujinxingia vulgaris</name>
    <dbReference type="NCBI Taxonomy" id="2600176"/>
    <lineage>
        <taxon>Bacteria</taxon>
        <taxon>Deltaproteobacteria</taxon>
        <taxon>Bradymonadales</taxon>
        <taxon>Lujinxingiaceae</taxon>
        <taxon>Lujinxingia</taxon>
    </lineage>
</organism>
<dbReference type="InterPro" id="IPR000209">
    <property type="entry name" value="Peptidase_S8/S53_dom"/>
</dbReference>
<dbReference type="InterPro" id="IPR015500">
    <property type="entry name" value="Peptidase_S8_subtilisin-rel"/>
</dbReference>
<dbReference type="InterPro" id="IPR036852">
    <property type="entry name" value="Peptidase_S8/S53_dom_sf"/>
</dbReference>
<sequence>MADDSKNRRKHFVLKNTSEAFAYTYPGGGGKRGRHTWTRGREHGRVLLQQLEALQDDVQEIQEARQALHLGPRSGDVLEFLLEMTPATKLDSLEDKVAGIELLSFKVTNDEVSEGVASVFVPDGKLSKFEKKIEDFLNPDKATKNGHPRNEPLVKSILRIRRARLESLWNDPLEDSPPEGDEPIWWELWVRANPDENLFLREATAVGLQLKSRPLRFPGRVVFLAVASPSDMMSNVKLLDTVAELRRARPVVQEFAELGAADQREFIDELASRLSAPEEDAPAVCVLDTGVYSAHPLLKLALHPEYDVDAYDQAWGTDDHHGHGTEMAGFALFGSVLEECLLSSEEFQLLTRLESVKILPSQGQNEPGMYGEITATAATLAEINNPERRRVFALATTVEPCRDGQPSSWSGALDQLASGAMEEDRPTRLICVSAGNADYKVPGYEYPTAHLTDSVQSPAQAWNVLTVGGYTNKVTIQPQDEYPDWRAIAPIGGLSPFSTTSYGWDNDWPYKPDIVVESGNLAINPDTGTADFVDSLMLLTTSSPQRDRRRLLEASGMTSGAANIVAGMAAVVLSEYPNARAETVRALLVHSARWTKQMQQDVAHLPKTKRTKKFSHLLRCYGYGVPNLDRALFSGRDAATLVIEDALQPFLRKKKSSITTYEMNVHALPWPDDYLLALGETPVRLRVTLSYFVEPNPAHRGLEFASRYQYASHLLRFDVKTTFESDENFRKRISKAMREKGEKSPSTSDASAWMIGTTTRHRGSIHSDVWQGTAAQLAGRGSVVVYPATGWWKTYESQEKYHRDAHYSLIISLETDETNVTIEGQEIAIDLSEAVETKVAITPDISIE</sequence>
<comment type="caution">
    <text evidence="6">The sequence shown here is derived from an EMBL/GenBank/DDBJ whole genome shotgun (WGS) entry which is preliminary data.</text>
</comment>
<evidence type="ECO:0000313" key="6">
    <source>
        <dbReference type="EMBL" id="TXD36977.1"/>
    </source>
</evidence>
<dbReference type="PRINTS" id="PR00723">
    <property type="entry name" value="SUBTILISIN"/>
</dbReference>
<keyword evidence="3" id="KW-0720">Serine protease</keyword>
<evidence type="ECO:0000256" key="4">
    <source>
        <dbReference type="SAM" id="Coils"/>
    </source>
</evidence>
<dbReference type="GO" id="GO:0016485">
    <property type="term" value="P:protein processing"/>
    <property type="evidence" value="ECO:0007669"/>
    <property type="project" value="TreeGrafter"/>
</dbReference>
<dbReference type="CDD" id="cd04847">
    <property type="entry name" value="Peptidases_S8_Subtilisin_like_2"/>
    <property type="match status" value="1"/>
</dbReference>
<dbReference type="GO" id="GO:0016020">
    <property type="term" value="C:membrane"/>
    <property type="evidence" value="ECO:0007669"/>
    <property type="project" value="TreeGrafter"/>
</dbReference>
<dbReference type="PANTHER" id="PTHR42884:SF14">
    <property type="entry name" value="NEUROENDOCRINE CONVERTASE 1"/>
    <property type="match status" value="1"/>
</dbReference>
<keyword evidence="1" id="KW-0645">Protease</keyword>
<dbReference type="EMBL" id="VOSM01000004">
    <property type="protein sequence ID" value="TXD36977.1"/>
    <property type="molecule type" value="Genomic_DNA"/>
</dbReference>
<dbReference type="PANTHER" id="PTHR42884">
    <property type="entry name" value="PROPROTEIN CONVERTASE SUBTILISIN/KEXIN-RELATED"/>
    <property type="match status" value="1"/>
</dbReference>
<feature type="domain" description="Peptidase S8/S53" evidence="5">
    <location>
        <begin position="281"/>
        <end position="624"/>
    </location>
</feature>
<evidence type="ECO:0000313" key="7">
    <source>
        <dbReference type="Proteomes" id="UP000321412"/>
    </source>
</evidence>
<dbReference type="OrthoDB" id="9768989at2"/>
<name>A0A5C6XB74_9DELT</name>
<accession>A0A5C6XB74</accession>
<keyword evidence="2" id="KW-0378">Hydrolase</keyword>
<dbReference type="Gene3D" id="3.40.50.200">
    <property type="entry name" value="Peptidase S8/S53 domain"/>
    <property type="match status" value="1"/>
</dbReference>
<dbReference type="Pfam" id="PF00082">
    <property type="entry name" value="Peptidase_S8"/>
    <property type="match status" value="1"/>
</dbReference>
<dbReference type="AlphaFoldDB" id="A0A5C6XB74"/>
<dbReference type="SUPFAM" id="SSF52743">
    <property type="entry name" value="Subtilisin-like"/>
    <property type="match status" value="1"/>
</dbReference>
<gene>
    <name evidence="6" type="ORF">FRC98_09555</name>
</gene>
<dbReference type="Proteomes" id="UP000321412">
    <property type="component" value="Unassembled WGS sequence"/>
</dbReference>
<keyword evidence="7" id="KW-1185">Reference proteome</keyword>
<evidence type="ECO:0000256" key="1">
    <source>
        <dbReference type="ARBA" id="ARBA00022670"/>
    </source>
</evidence>
<proteinExistence type="predicted"/>
<evidence type="ECO:0000256" key="3">
    <source>
        <dbReference type="ARBA" id="ARBA00022825"/>
    </source>
</evidence>
<keyword evidence="4" id="KW-0175">Coiled coil</keyword>
<protein>
    <submittedName>
        <fullName evidence="6">S8 family peptidase</fullName>
    </submittedName>
</protein>
<dbReference type="GO" id="GO:0004252">
    <property type="term" value="F:serine-type endopeptidase activity"/>
    <property type="evidence" value="ECO:0007669"/>
    <property type="project" value="InterPro"/>
</dbReference>
<evidence type="ECO:0000259" key="5">
    <source>
        <dbReference type="Pfam" id="PF00082"/>
    </source>
</evidence>
<dbReference type="RefSeq" id="WP_146981093.1">
    <property type="nucleotide sequence ID" value="NZ_VOSM01000004.1"/>
</dbReference>
<evidence type="ECO:0000256" key="2">
    <source>
        <dbReference type="ARBA" id="ARBA00022801"/>
    </source>
</evidence>
<dbReference type="InterPro" id="IPR034074">
    <property type="entry name" value="Y4bN_pept_dom"/>
</dbReference>
<feature type="coiled-coil region" evidence="4">
    <location>
        <begin position="44"/>
        <end position="71"/>
    </location>
</feature>